<evidence type="ECO:0000259" key="8">
    <source>
        <dbReference type="Pfam" id="PF01288"/>
    </source>
</evidence>
<evidence type="ECO:0000256" key="4">
    <source>
        <dbReference type="ARBA" id="ARBA00022741"/>
    </source>
</evidence>
<gene>
    <name evidence="9" type="primary">folK</name>
    <name evidence="9" type="ORF">DV711_13475</name>
</gene>
<comment type="pathway">
    <text evidence="1">Cofactor biosynthesis; tetrahydrofolate biosynthesis; 2-amino-4-hydroxy-6-hydroxymethyl-7,8-dihydropteridine diphosphate from 7,8-dihydroneopterin triphosphate: step 4/4.</text>
</comment>
<dbReference type="UniPathway" id="UPA00077">
    <property type="reaction ID" value="UER00155"/>
</dbReference>
<name>A0A369WGQ8_9GAMM</name>
<keyword evidence="7" id="KW-0289">Folate biosynthesis</keyword>
<evidence type="ECO:0000256" key="2">
    <source>
        <dbReference type="ARBA" id="ARBA00013253"/>
    </source>
</evidence>
<evidence type="ECO:0000256" key="5">
    <source>
        <dbReference type="ARBA" id="ARBA00022777"/>
    </source>
</evidence>
<dbReference type="EC" id="2.7.6.3" evidence="2"/>
<dbReference type="SUPFAM" id="SSF55083">
    <property type="entry name" value="6-hydroxymethyl-7,8-dihydropterin pyrophosphokinase, HPPK"/>
    <property type="match status" value="1"/>
</dbReference>
<keyword evidence="10" id="KW-1185">Reference proteome</keyword>
<dbReference type="Gene3D" id="3.30.70.560">
    <property type="entry name" value="7,8-Dihydro-6-hydroxymethylpterin-pyrophosphokinase HPPK"/>
    <property type="match status" value="1"/>
</dbReference>
<dbReference type="InterPro" id="IPR035907">
    <property type="entry name" value="Hppk_sf"/>
</dbReference>
<dbReference type="NCBIfam" id="TIGR01498">
    <property type="entry name" value="folK"/>
    <property type="match status" value="1"/>
</dbReference>
<evidence type="ECO:0000256" key="7">
    <source>
        <dbReference type="ARBA" id="ARBA00022909"/>
    </source>
</evidence>
<protein>
    <recommendedName>
        <fullName evidence="2">2-amino-4-hydroxy-6-hydroxymethyldihydropteridine diphosphokinase</fullName>
        <ecNumber evidence="2">2.7.6.3</ecNumber>
    </recommendedName>
</protein>
<dbReference type="GO" id="GO:0016301">
    <property type="term" value="F:kinase activity"/>
    <property type="evidence" value="ECO:0007669"/>
    <property type="project" value="UniProtKB-KW"/>
</dbReference>
<evidence type="ECO:0000313" key="9">
    <source>
        <dbReference type="EMBL" id="RDE19874.1"/>
    </source>
</evidence>
<dbReference type="OrthoDB" id="9790168at2"/>
<dbReference type="CDD" id="cd00483">
    <property type="entry name" value="HPPK"/>
    <property type="match status" value="1"/>
</dbReference>
<dbReference type="RefSeq" id="WP_114696219.1">
    <property type="nucleotide sequence ID" value="NZ_QQOH01000003.1"/>
</dbReference>
<dbReference type="GO" id="GO:0046654">
    <property type="term" value="P:tetrahydrofolate biosynthetic process"/>
    <property type="evidence" value="ECO:0007669"/>
    <property type="project" value="UniProtKB-UniPathway"/>
</dbReference>
<dbReference type="PANTHER" id="PTHR43071:SF2">
    <property type="entry name" value="2-AMINO-4-HYDROXY-6-HYDROXYMETHYLDIHYDROPTERIDINE PYROPHOSPHOKINASE"/>
    <property type="match status" value="1"/>
</dbReference>
<dbReference type="PANTHER" id="PTHR43071">
    <property type="entry name" value="2-AMINO-4-HYDROXY-6-HYDROXYMETHYLDIHYDROPTERIDINE PYROPHOSPHOKINASE"/>
    <property type="match status" value="1"/>
</dbReference>
<comment type="caution">
    <text evidence="9">The sequence shown here is derived from an EMBL/GenBank/DDBJ whole genome shotgun (WGS) entry which is preliminary data.</text>
</comment>
<keyword evidence="6" id="KW-0067">ATP-binding</keyword>
<organism evidence="9 10">
    <name type="scientific">Motiliproteus coralliicola</name>
    <dbReference type="NCBI Taxonomy" id="2283196"/>
    <lineage>
        <taxon>Bacteria</taxon>
        <taxon>Pseudomonadati</taxon>
        <taxon>Pseudomonadota</taxon>
        <taxon>Gammaproteobacteria</taxon>
        <taxon>Oceanospirillales</taxon>
        <taxon>Oceanospirillaceae</taxon>
        <taxon>Motiliproteus</taxon>
    </lineage>
</organism>
<proteinExistence type="predicted"/>
<keyword evidence="3 9" id="KW-0808">Transferase</keyword>
<sequence>MSQAFLSIGSNIERQRYISACLDALQQHFGELLISSVYESEAVGFDGDPFYNLVVGIETELELPQLFSRLRQIEHDNDRCRNAIKFSARTLDIDILTYDDFVGEFRLEDGSGGELPRDEILTNAFVLQPLAEIAPEHLHPVSQRSYGDIWQDYDSHQQKDAKKRQRLWTVPFEWQGQQLQRN</sequence>
<dbReference type="AlphaFoldDB" id="A0A369WGQ8"/>
<dbReference type="Proteomes" id="UP000253769">
    <property type="component" value="Unassembled WGS sequence"/>
</dbReference>
<dbReference type="EMBL" id="QQOH01000003">
    <property type="protein sequence ID" value="RDE19874.1"/>
    <property type="molecule type" value="Genomic_DNA"/>
</dbReference>
<dbReference type="GO" id="GO:0003848">
    <property type="term" value="F:2-amino-4-hydroxy-6-hydroxymethyldihydropteridine diphosphokinase activity"/>
    <property type="evidence" value="ECO:0007669"/>
    <property type="project" value="UniProtKB-EC"/>
</dbReference>
<dbReference type="GO" id="GO:0046656">
    <property type="term" value="P:folic acid biosynthetic process"/>
    <property type="evidence" value="ECO:0007669"/>
    <property type="project" value="UniProtKB-KW"/>
</dbReference>
<dbReference type="GO" id="GO:0005524">
    <property type="term" value="F:ATP binding"/>
    <property type="evidence" value="ECO:0007669"/>
    <property type="project" value="UniProtKB-KW"/>
</dbReference>
<dbReference type="Pfam" id="PF01288">
    <property type="entry name" value="HPPK"/>
    <property type="match status" value="1"/>
</dbReference>
<keyword evidence="5 9" id="KW-0418">Kinase</keyword>
<evidence type="ECO:0000256" key="1">
    <source>
        <dbReference type="ARBA" id="ARBA00005051"/>
    </source>
</evidence>
<reference evidence="9 10" key="1">
    <citation type="submission" date="2018-07" db="EMBL/GenBank/DDBJ databases">
        <title>Motiliproteus coralliicola sp. nov., a bacterium isolated from Coral.</title>
        <authorList>
            <person name="Wang G."/>
        </authorList>
    </citation>
    <scope>NUCLEOTIDE SEQUENCE [LARGE SCALE GENOMIC DNA]</scope>
    <source>
        <strain evidence="9 10">C34</strain>
    </source>
</reference>
<evidence type="ECO:0000256" key="3">
    <source>
        <dbReference type="ARBA" id="ARBA00022679"/>
    </source>
</evidence>
<dbReference type="InterPro" id="IPR000550">
    <property type="entry name" value="Hppk"/>
</dbReference>
<feature type="domain" description="7,8-dihydro-6-hydroxymethylpterin-pyrophosphokinase" evidence="8">
    <location>
        <begin position="5"/>
        <end position="135"/>
    </location>
</feature>
<accession>A0A369WGQ8</accession>
<keyword evidence="4" id="KW-0547">Nucleotide-binding</keyword>
<evidence type="ECO:0000256" key="6">
    <source>
        <dbReference type="ARBA" id="ARBA00022840"/>
    </source>
</evidence>
<evidence type="ECO:0000313" key="10">
    <source>
        <dbReference type="Proteomes" id="UP000253769"/>
    </source>
</evidence>